<dbReference type="Pfam" id="PF00877">
    <property type="entry name" value="NLPC_P60"/>
    <property type="match status" value="1"/>
</dbReference>
<feature type="domain" description="NlpC/P60" evidence="5">
    <location>
        <begin position="207"/>
        <end position="336"/>
    </location>
</feature>
<dbReference type="Proteomes" id="UP000619479">
    <property type="component" value="Unassembled WGS sequence"/>
</dbReference>
<evidence type="ECO:0000259" key="5">
    <source>
        <dbReference type="PROSITE" id="PS51935"/>
    </source>
</evidence>
<protein>
    <recommendedName>
        <fullName evidence="5">NlpC/P60 domain-containing protein</fullName>
    </recommendedName>
</protein>
<keyword evidence="2" id="KW-0645">Protease</keyword>
<dbReference type="RefSeq" id="WP_203738825.1">
    <property type="nucleotide sequence ID" value="NZ_BAAAUC010000011.1"/>
</dbReference>
<comment type="similarity">
    <text evidence="1">Belongs to the peptidase C40 family.</text>
</comment>
<dbReference type="SUPFAM" id="SSF54001">
    <property type="entry name" value="Cysteine proteinases"/>
    <property type="match status" value="1"/>
</dbReference>
<dbReference type="GO" id="GO:0008234">
    <property type="term" value="F:cysteine-type peptidase activity"/>
    <property type="evidence" value="ECO:0007669"/>
    <property type="project" value="UniProtKB-KW"/>
</dbReference>
<evidence type="ECO:0000313" key="7">
    <source>
        <dbReference type="Proteomes" id="UP000619479"/>
    </source>
</evidence>
<evidence type="ECO:0000256" key="3">
    <source>
        <dbReference type="ARBA" id="ARBA00022801"/>
    </source>
</evidence>
<dbReference type="Gene3D" id="3.90.1720.10">
    <property type="entry name" value="endopeptidase domain like (from Nostoc punctiforme)"/>
    <property type="match status" value="1"/>
</dbReference>
<sequence length="339" mass="35571">MSRGARNLLLVVVLGILLSPGVIVLIASAAVAGIANPCGAPSEAAEQVEGTDLSGEQLANAELIVGVVKDEKLPARAAVISLATSMQESSLVNNLRQLDHDSIGLFQQRVSIYGADVAGNPVRSTKAFLAKLVKQPDWQTRPLTEVAADVQIPRADLRGEYAKWEQLATTLTQRFLPGSTTTCADGPGAGLDDGAAGLPDGYQLPTDAQQRTAVSFALAQLGERYVFGANGPDTWDCSSLMQGSWAAAGVAIPRVTYEQVKSGVAVPGLSAMQPGDLVFIPGSLGSATNPRHVGMYIGTDSKGEQWLVQAPKTGDVVKTSKVSSWARKIVSIRRPVDKS</sequence>
<dbReference type="AlphaFoldDB" id="A0A919IFG0"/>
<keyword evidence="7" id="KW-1185">Reference proteome</keyword>
<dbReference type="PANTHER" id="PTHR47359:SF3">
    <property type="entry name" value="NLP_P60 DOMAIN-CONTAINING PROTEIN-RELATED"/>
    <property type="match status" value="1"/>
</dbReference>
<accession>A0A919IFG0</accession>
<dbReference type="InterPro" id="IPR000064">
    <property type="entry name" value="NLP_P60_dom"/>
</dbReference>
<organism evidence="6 7">
    <name type="scientific">Actinoplanes cyaneus</name>
    <dbReference type="NCBI Taxonomy" id="52696"/>
    <lineage>
        <taxon>Bacteria</taxon>
        <taxon>Bacillati</taxon>
        <taxon>Actinomycetota</taxon>
        <taxon>Actinomycetes</taxon>
        <taxon>Micromonosporales</taxon>
        <taxon>Micromonosporaceae</taxon>
        <taxon>Actinoplanes</taxon>
    </lineage>
</organism>
<name>A0A919IFG0_9ACTN</name>
<gene>
    <name evidence="6" type="ORF">Acy02nite_12880</name>
</gene>
<evidence type="ECO:0000256" key="1">
    <source>
        <dbReference type="ARBA" id="ARBA00007074"/>
    </source>
</evidence>
<dbReference type="InterPro" id="IPR038765">
    <property type="entry name" value="Papain-like_cys_pep_sf"/>
</dbReference>
<evidence type="ECO:0000313" key="6">
    <source>
        <dbReference type="EMBL" id="GID63407.1"/>
    </source>
</evidence>
<proteinExistence type="inferred from homology"/>
<dbReference type="PANTHER" id="PTHR47359">
    <property type="entry name" value="PEPTIDOGLYCAN DL-ENDOPEPTIDASE CWLO"/>
    <property type="match status" value="1"/>
</dbReference>
<dbReference type="PROSITE" id="PS51935">
    <property type="entry name" value="NLPC_P60"/>
    <property type="match status" value="1"/>
</dbReference>
<dbReference type="GO" id="GO:0006508">
    <property type="term" value="P:proteolysis"/>
    <property type="evidence" value="ECO:0007669"/>
    <property type="project" value="UniProtKB-KW"/>
</dbReference>
<comment type="caution">
    <text evidence="6">The sequence shown here is derived from an EMBL/GenBank/DDBJ whole genome shotgun (WGS) entry which is preliminary data.</text>
</comment>
<reference evidence="6" key="1">
    <citation type="submission" date="2021-01" db="EMBL/GenBank/DDBJ databases">
        <title>Whole genome shotgun sequence of Actinoplanes cyaneus NBRC 14990.</title>
        <authorList>
            <person name="Komaki H."/>
            <person name="Tamura T."/>
        </authorList>
    </citation>
    <scope>NUCLEOTIDE SEQUENCE</scope>
    <source>
        <strain evidence="6">NBRC 14990</strain>
    </source>
</reference>
<evidence type="ECO:0000256" key="4">
    <source>
        <dbReference type="ARBA" id="ARBA00022807"/>
    </source>
</evidence>
<dbReference type="EMBL" id="BOMH01000007">
    <property type="protein sequence ID" value="GID63407.1"/>
    <property type="molecule type" value="Genomic_DNA"/>
</dbReference>
<keyword evidence="3" id="KW-0378">Hydrolase</keyword>
<dbReference type="InterPro" id="IPR051794">
    <property type="entry name" value="PG_Endopeptidase_C40"/>
</dbReference>
<keyword evidence="4" id="KW-0788">Thiol protease</keyword>
<evidence type="ECO:0000256" key="2">
    <source>
        <dbReference type="ARBA" id="ARBA00022670"/>
    </source>
</evidence>